<feature type="region of interest" description="Disordered" evidence="1">
    <location>
        <begin position="226"/>
        <end position="251"/>
    </location>
</feature>
<dbReference type="Proteomes" id="UP000660262">
    <property type="component" value="Unassembled WGS sequence"/>
</dbReference>
<comment type="caution">
    <text evidence="3">The sequence shown here is derived from an EMBL/GenBank/DDBJ whole genome shotgun (WGS) entry which is preliminary data.</text>
</comment>
<keyword evidence="4" id="KW-1185">Reference proteome</keyword>
<dbReference type="EMBL" id="BNJQ01000002">
    <property type="protein sequence ID" value="GHP01799.1"/>
    <property type="molecule type" value="Genomic_DNA"/>
</dbReference>
<dbReference type="Pfam" id="PF00023">
    <property type="entry name" value="Ank"/>
    <property type="match status" value="1"/>
</dbReference>
<organism evidence="3 4">
    <name type="scientific">Pycnococcus provasolii</name>
    <dbReference type="NCBI Taxonomy" id="41880"/>
    <lineage>
        <taxon>Eukaryota</taxon>
        <taxon>Viridiplantae</taxon>
        <taxon>Chlorophyta</taxon>
        <taxon>Pseudoscourfieldiophyceae</taxon>
        <taxon>Pseudoscourfieldiales</taxon>
        <taxon>Pycnococcaceae</taxon>
        <taxon>Pycnococcus</taxon>
    </lineage>
</organism>
<dbReference type="InterPro" id="IPR001810">
    <property type="entry name" value="F-box_dom"/>
</dbReference>
<dbReference type="AlphaFoldDB" id="A0A830H8D4"/>
<dbReference type="InterPro" id="IPR002110">
    <property type="entry name" value="Ankyrin_rpt"/>
</dbReference>
<reference evidence="3" key="1">
    <citation type="submission" date="2020-10" db="EMBL/GenBank/DDBJ databases">
        <title>Unveiling of a novel bifunctional photoreceptor, Dualchrome1, isolated from a cosmopolitan green alga.</title>
        <authorList>
            <person name="Suzuki S."/>
            <person name="Kawachi M."/>
        </authorList>
    </citation>
    <scope>NUCLEOTIDE SEQUENCE</scope>
    <source>
        <strain evidence="3">NIES 2893</strain>
    </source>
</reference>
<gene>
    <name evidence="3" type="ORF">PPROV_000055600</name>
</gene>
<dbReference type="InterPro" id="IPR036770">
    <property type="entry name" value="Ankyrin_rpt-contain_sf"/>
</dbReference>
<evidence type="ECO:0000313" key="4">
    <source>
        <dbReference type="Proteomes" id="UP000660262"/>
    </source>
</evidence>
<evidence type="ECO:0000259" key="2">
    <source>
        <dbReference type="PROSITE" id="PS50181"/>
    </source>
</evidence>
<evidence type="ECO:0000256" key="1">
    <source>
        <dbReference type="SAM" id="MobiDB-lite"/>
    </source>
</evidence>
<protein>
    <recommendedName>
        <fullName evidence="2">F-box domain-containing protein</fullName>
    </recommendedName>
</protein>
<dbReference type="Gene3D" id="1.25.40.20">
    <property type="entry name" value="Ankyrin repeat-containing domain"/>
    <property type="match status" value="1"/>
</dbReference>
<feature type="compositionally biased region" description="Pro residues" evidence="1">
    <location>
        <begin position="234"/>
        <end position="245"/>
    </location>
</feature>
<accession>A0A830H8D4</accession>
<sequence>MKMLALMPPQMMLSVPGGSCSRAVTLLDVPATLQADILNRVPITTLQQLPLVSKAFHAWMCADDAKAEALWENLAHLQGIPWPRRRRGSPWRVFAQRAYHREQQRFYLHEQAFTRLLVRRKGKGGKSVMRADDAHAMKSIINETHRLVRGALDVDFLSSTGAAGRTFLSLSVRFGAIRCARLLLKTYGADVNKRDLGHVNRRDSPTESPLEIAVTRKDGAMEALLRRHGALTTTPPPPPPPPTPTPTTTTV</sequence>
<proteinExistence type="predicted"/>
<dbReference type="PROSITE" id="PS50181">
    <property type="entry name" value="FBOX"/>
    <property type="match status" value="1"/>
</dbReference>
<evidence type="ECO:0000313" key="3">
    <source>
        <dbReference type="EMBL" id="GHP01799.1"/>
    </source>
</evidence>
<feature type="domain" description="F-box" evidence="2">
    <location>
        <begin position="23"/>
        <end position="74"/>
    </location>
</feature>
<name>A0A830H8D4_9CHLO</name>
<dbReference type="SUPFAM" id="SSF48403">
    <property type="entry name" value="Ankyrin repeat"/>
    <property type="match status" value="1"/>
</dbReference>